<keyword evidence="1" id="KW-0812">Transmembrane</keyword>
<protein>
    <recommendedName>
        <fullName evidence="2">DUF6535 domain-containing protein</fullName>
    </recommendedName>
</protein>
<feature type="non-terminal residue" evidence="3">
    <location>
        <position position="1"/>
    </location>
</feature>
<feature type="domain" description="DUF6535" evidence="2">
    <location>
        <begin position="4"/>
        <end position="55"/>
    </location>
</feature>
<feature type="transmembrane region" description="Helical" evidence="1">
    <location>
        <begin position="21"/>
        <end position="45"/>
    </location>
</feature>
<reference evidence="3" key="1">
    <citation type="submission" date="2023-03" db="EMBL/GenBank/DDBJ databases">
        <title>Massive genome expansion in bonnet fungi (Mycena s.s.) driven by repeated elements and novel gene families across ecological guilds.</title>
        <authorList>
            <consortium name="Lawrence Berkeley National Laboratory"/>
            <person name="Harder C.B."/>
            <person name="Miyauchi S."/>
            <person name="Viragh M."/>
            <person name="Kuo A."/>
            <person name="Thoen E."/>
            <person name="Andreopoulos B."/>
            <person name="Lu D."/>
            <person name="Skrede I."/>
            <person name="Drula E."/>
            <person name="Henrissat B."/>
            <person name="Morin E."/>
            <person name="Kohler A."/>
            <person name="Barry K."/>
            <person name="LaButti K."/>
            <person name="Morin E."/>
            <person name="Salamov A."/>
            <person name="Lipzen A."/>
            <person name="Mereny Z."/>
            <person name="Hegedus B."/>
            <person name="Baldrian P."/>
            <person name="Stursova M."/>
            <person name="Weitz H."/>
            <person name="Taylor A."/>
            <person name="Grigoriev I.V."/>
            <person name="Nagy L.G."/>
            <person name="Martin F."/>
            <person name="Kauserud H."/>
        </authorList>
    </citation>
    <scope>NUCLEOTIDE SEQUENCE</scope>
    <source>
        <strain evidence="3">CBHHK067</strain>
    </source>
</reference>
<proteinExistence type="predicted"/>
<evidence type="ECO:0000259" key="2">
    <source>
        <dbReference type="Pfam" id="PF20153"/>
    </source>
</evidence>
<sequence>MSLWSLYLEEANERAKAKGDLWKGSIDAFLLFAGLFAGVVASFVIDSSPGLQPDP</sequence>
<dbReference type="AlphaFoldDB" id="A0AAD7GD74"/>
<dbReference type="InterPro" id="IPR045338">
    <property type="entry name" value="DUF6535"/>
</dbReference>
<dbReference type="Pfam" id="PF20153">
    <property type="entry name" value="DUF6535"/>
    <property type="match status" value="1"/>
</dbReference>
<keyword evidence="4" id="KW-1185">Reference proteome</keyword>
<name>A0AAD7GD74_MYCRO</name>
<evidence type="ECO:0000313" key="3">
    <source>
        <dbReference type="EMBL" id="KAJ7683641.1"/>
    </source>
</evidence>
<dbReference type="Proteomes" id="UP001221757">
    <property type="component" value="Unassembled WGS sequence"/>
</dbReference>
<keyword evidence="1" id="KW-0472">Membrane</keyword>
<gene>
    <name evidence="3" type="ORF">B0H17DRAFT_941528</name>
</gene>
<organism evidence="3 4">
    <name type="scientific">Mycena rosella</name>
    <name type="common">Pink bonnet</name>
    <name type="synonym">Agaricus rosellus</name>
    <dbReference type="NCBI Taxonomy" id="1033263"/>
    <lineage>
        <taxon>Eukaryota</taxon>
        <taxon>Fungi</taxon>
        <taxon>Dikarya</taxon>
        <taxon>Basidiomycota</taxon>
        <taxon>Agaricomycotina</taxon>
        <taxon>Agaricomycetes</taxon>
        <taxon>Agaricomycetidae</taxon>
        <taxon>Agaricales</taxon>
        <taxon>Marasmiineae</taxon>
        <taxon>Mycenaceae</taxon>
        <taxon>Mycena</taxon>
    </lineage>
</organism>
<accession>A0AAD7GD74</accession>
<dbReference type="EMBL" id="JARKIE010000106">
    <property type="protein sequence ID" value="KAJ7683641.1"/>
    <property type="molecule type" value="Genomic_DNA"/>
</dbReference>
<evidence type="ECO:0000256" key="1">
    <source>
        <dbReference type="SAM" id="Phobius"/>
    </source>
</evidence>
<comment type="caution">
    <text evidence="3">The sequence shown here is derived from an EMBL/GenBank/DDBJ whole genome shotgun (WGS) entry which is preliminary data.</text>
</comment>
<evidence type="ECO:0000313" key="4">
    <source>
        <dbReference type="Proteomes" id="UP001221757"/>
    </source>
</evidence>
<keyword evidence="1" id="KW-1133">Transmembrane helix</keyword>